<dbReference type="HOGENOM" id="CLU_1586162_0_0_1"/>
<dbReference type="SUPFAM" id="SSF55008">
    <property type="entry name" value="HMA, heavy metal-associated domain"/>
    <property type="match status" value="1"/>
</dbReference>
<dbReference type="PROSITE" id="PS50846">
    <property type="entry name" value="HMA_2"/>
    <property type="match status" value="1"/>
</dbReference>
<evidence type="ECO:0000313" key="5">
    <source>
        <dbReference type="Proteomes" id="UP000007241"/>
    </source>
</evidence>
<dbReference type="Gene3D" id="3.30.70.100">
    <property type="match status" value="1"/>
</dbReference>
<reference evidence="4 5" key="1">
    <citation type="submission" date="2009-12" db="EMBL/GenBank/DDBJ databases">
        <title>The draft genome of Batrachochytrium dendrobatidis.</title>
        <authorList>
            <consortium name="US DOE Joint Genome Institute (JGI-PGF)"/>
            <person name="Kuo A."/>
            <person name="Salamov A."/>
            <person name="Schmutz J."/>
            <person name="Lucas S."/>
            <person name="Pitluck S."/>
            <person name="Rosenblum E."/>
            <person name="Stajich J."/>
            <person name="Eisen M."/>
            <person name="Grigoriev I.V."/>
        </authorList>
    </citation>
    <scope>NUCLEOTIDE SEQUENCE [LARGE SCALE GENOMIC DNA]</scope>
    <source>
        <strain evidence="5">JAM81 / FGSC 10211</strain>
    </source>
</reference>
<dbReference type="GeneID" id="18239343"/>
<dbReference type="InterPro" id="IPR017969">
    <property type="entry name" value="Heavy-metal-associated_CS"/>
</dbReference>
<gene>
    <name evidence="4" type="ORF">BATDEDRAFT_27515</name>
</gene>
<feature type="signal peptide" evidence="2">
    <location>
        <begin position="1"/>
        <end position="27"/>
    </location>
</feature>
<proteinExistence type="predicted"/>
<dbReference type="InParanoid" id="F4PB32"/>
<evidence type="ECO:0000313" key="4">
    <source>
        <dbReference type="EMBL" id="EGF77652.1"/>
    </source>
</evidence>
<dbReference type="Proteomes" id="UP000007241">
    <property type="component" value="Unassembled WGS sequence"/>
</dbReference>
<accession>F4PB32</accession>
<protein>
    <recommendedName>
        <fullName evidence="3">HMA domain-containing protein</fullName>
    </recommendedName>
</protein>
<keyword evidence="5" id="KW-1185">Reference proteome</keyword>
<dbReference type="GO" id="GO:0046872">
    <property type="term" value="F:metal ion binding"/>
    <property type="evidence" value="ECO:0007669"/>
    <property type="project" value="UniProtKB-KW"/>
</dbReference>
<dbReference type="InterPro" id="IPR036163">
    <property type="entry name" value="HMA_dom_sf"/>
</dbReference>
<evidence type="ECO:0000256" key="2">
    <source>
        <dbReference type="SAM" id="SignalP"/>
    </source>
</evidence>
<keyword evidence="1" id="KW-0479">Metal-binding</keyword>
<organism evidence="4 5">
    <name type="scientific">Batrachochytrium dendrobatidis (strain JAM81 / FGSC 10211)</name>
    <name type="common">Frog chytrid fungus</name>
    <dbReference type="NCBI Taxonomy" id="684364"/>
    <lineage>
        <taxon>Eukaryota</taxon>
        <taxon>Fungi</taxon>
        <taxon>Fungi incertae sedis</taxon>
        <taxon>Chytridiomycota</taxon>
        <taxon>Chytridiomycota incertae sedis</taxon>
        <taxon>Chytridiomycetes</taxon>
        <taxon>Rhizophydiales</taxon>
        <taxon>Rhizophydiales incertae sedis</taxon>
        <taxon>Batrachochytrium</taxon>
    </lineage>
</organism>
<keyword evidence="2" id="KW-0732">Signal</keyword>
<evidence type="ECO:0000259" key="3">
    <source>
        <dbReference type="PROSITE" id="PS50846"/>
    </source>
</evidence>
<dbReference type="AlphaFoldDB" id="F4PB32"/>
<dbReference type="Pfam" id="PF00403">
    <property type="entry name" value="HMA"/>
    <property type="match status" value="1"/>
</dbReference>
<feature type="domain" description="HMA" evidence="3">
    <location>
        <begin position="83"/>
        <end position="154"/>
    </location>
</feature>
<dbReference type="InterPro" id="IPR006121">
    <property type="entry name" value="HMA_dom"/>
</dbReference>
<sequence>MAITIWLAGWSWRTLITFCISITLVVSQDLVSAHNDGRLSEWINQINSHWSSMIYSNYNPLNSVVSLTHHQDSNFDVPCQPILTLSFQIVGLKCEGCAGLVKNSISKLAYIHDVRVSFESKMVMVSYVAADNTDSTAVSRSVLEAISKVDLTYRAWLVKSEQTGCRDK</sequence>
<dbReference type="PROSITE" id="PS01047">
    <property type="entry name" value="HMA_1"/>
    <property type="match status" value="1"/>
</dbReference>
<evidence type="ECO:0000256" key="1">
    <source>
        <dbReference type="ARBA" id="ARBA00022723"/>
    </source>
</evidence>
<dbReference type="RefSeq" id="XP_006681692.1">
    <property type="nucleotide sequence ID" value="XM_006681629.1"/>
</dbReference>
<name>F4PB32_BATDJ</name>
<dbReference type="EMBL" id="GL882891">
    <property type="protein sequence ID" value="EGF77652.1"/>
    <property type="molecule type" value="Genomic_DNA"/>
</dbReference>
<feature type="chain" id="PRO_5003315003" description="HMA domain-containing protein" evidence="2">
    <location>
        <begin position="28"/>
        <end position="168"/>
    </location>
</feature>
<dbReference type="CDD" id="cd00371">
    <property type="entry name" value="HMA"/>
    <property type="match status" value="1"/>
</dbReference>
<dbReference type="OrthoDB" id="689350at2759"/>